<sequence length="41" mass="4528">MPASRSVKTGADSDRKALMQLGKLAIHHYYYLVNLGLKAPL</sequence>
<evidence type="ECO:0000313" key="1">
    <source>
        <dbReference type="EMBL" id="AFC30598.1"/>
    </source>
</evidence>
<evidence type="ECO:0000313" key="2">
    <source>
        <dbReference type="Proteomes" id="UP000007523"/>
    </source>
</evidence>
<proteinExistence type="predicted"/>
<reference evidence="1 2" key="1">
    <citation type="journal article" date="2012" name="J. Bacteriol.">
        <title>Complete Genome Sequence of Paenibacillus mucilaginosus 3016, a Bacterium Functional as Microbial Fertilizer.</title>
        <authorList>
            <person name="Ma M."/>
            <person name="Wang Z."/>
            <person name="Li L."/>
            <person name="Jiang X."/>
            <person name="Guan D."/>
            <person name="Cao F."/>
            <person name="Chen H."/>
            <person name="Wang X."/>
            <person name="Shen D."/>
            <person name="Du B."/>
            <person name="Li J."/>
        </authorList>
    </citation>
    <scope>NUCLEOTIDE SEQUENCE [LARGE SCALE GENOMIC DNA]</scope>
    <source>
        <strain evidence="1 2">3016</strain>
    </source>
</reference>
<dbReference type="HOGENOM" id="CLU_3273812_0_0_9"/>
<dbReference type="Proteomes" id="UP000007523">
    <property type="component" value="Chromosome"/>
</dbReference>
<gene>
    <name evidence="1" type="ORF">PM3016_3785</name>
</gene>
<dbReference type="EMBL" id="CP003235">
    <property type="protein sequence ID" value="AFC30598.1"/>
    <property type="molecule type" value="Genomic_DNA"/>
</dbReference>
<accession>H6ND85</accession>
<name>H6ND85_9BACL</name>
<organism evidence="1 2">
    <name type="scientific">Paenibacillus mucilaginosus 3016</name>
    <dbReference type="NCBI Taxonomy" id="1116391"/>
    <lineage>
        <taxon>Bacteria</taxon>
        <taxon>Bacillati</taxon>
        <taxon>Bacillota</taxon>
        <taxon>Bacilli</taxon>
        <taxon>Bacillales</taxon>
        <taxon>Paenibacillaceae</taxon>
        <taxon>Paenibacillus</taxon>
    </lineage>
</organism>
<protein>
    <submittedName>
        <fullName evidence="1">Uncharacterized protein</fullName>
    </submittedName>
</protein>
<dbReference type="AlphaFoldDB" id="H6ND85"/>
<keyword evidence="2" id="KW-1185">Reference proteome</keyword>
<dbReference type="KEGG" id="pmq:PM3016_3785"/>